<dbReference type="CDD" id="cd06257">
    <property type="entry name" value="DnaJ"/>
    <property type="match status" value="1"/>
</dbReference>
<dbReference type="SUPFAM" id="SSF46565">
    <property type="entry name" value="Chaperone J-domain"/>
    <property type="match status" value="1"/>
</dbReference>
<keyword evidence="4" id="KW-1185">Reference proteome</keyword>
<protein>
    <submittedName>
        <fullName evidence="3">DnaJ domain protein</fullName>
    </submittedName>
</protein>
<dbReference type="InterPro" id="IPR036869">
    <property type="entry name" value="J_dom_sf"/>
</dbReference>
<dbReference type="PROSITE" id="PS50076">
    <property type="entry name" value="DNAJ_2"/>
    <property type="match status" value="1"/>
</dbReference>
<feature type="compositionally biased region" description="Basic and acidic residues" evidence="1">
    <location>
        <begin position="29"/>
        <end position="45"/>
    </location>
</feature>
<accession>F4QIW4</accession>
<evidence type="ECO:0000256" key="1">
    <source>
        <dbReference type="SAM" id="MobiDB-lite"/>
    </source>
</evidence>
<evidence type="ECO:0000313" key="3">
    <source>
        <dbReference type="EMBL" id="EGF93027.1"/>
    </source>
</evidence>
<feature type="domain" description="J" evidence="2">
    <location>
        <begin position="172"/>
        <end position="229"/>
    </location>
</feature>
<reference evidence="4" key="1">
    <citation type="submission" date="2011-03" db="EMBL/GenBank/DDBJ databases">
        <title>Draft genome sequence of Brevundimonas diminuta.</title>
        <authorList>
            <person name="Brown P.J.B."/>
            <person name="Buechlein A."/>
            <person name="Hemmerich C."/>
            <person name="Brun Y.V."/>
        </authorList>
    </citation>
    <scope>NUCLEOTIDE SEQUENCE [LARGE SCALE GENOMIC DNA]</scope>
    <source>
        <strain evidence="4">C19</strain>
    </source>
</reference>
<dbReference type="STRING" id="715226.ABI_14660"/>
<dbReference type="AlphaFoldDB" id="F4QIW4"/>
<dbReference type="HOGENOM" id="CLU_096103_0_0_5"/>
<dbReference type="eggNOG" id="COG2214">
    <property type="taxonomic scope" value="Bacteria"/>
</dbReference>
<proteinExistence type="predicted"/>
<dbReference type="InterPro" id="IPR001623">
    <property type="entry name" value="DnaJ_domain"/>
</dbReference>
<dbReference type="SMART" id="SM00271">
    <property type="entry name" value="DnaJ"/>
    <property type="match status" value="1"/>
</dbReference>
<evidence type="ECO:0000259" key="2">
    <source>
        <dbReference type="PROSITE" id="PS50076"/>
    </source>
</evidence>
<dbReference type="EMBL" id="GL883077">
    <property type="protein sequence ID" value="EGF93027.1"/>
    <property type="molecule type" value="Genomic_DNA"/>
</dbReference>
<organism evidence="3 4">
    <name type="scientific">Asticcacaulis biprosthecium C19</name>
    <dbReference type="NCBI Taxonomy" id="715226"/>
    <lineage>
        <taxon>Bacteria</taxon>
        <taxon>Pseudomonadati</taxon>
        <taxon>Pseudomonadota</taxon>
        <taxon>Alphaproteobacteria</taxon>
        <taxon>Caulobacterales</taxon>
        <taxon>Caulobacteraceae</taxon>
        <taxon>Asticcacaulis</taxon>
    </lineage>
</organism>
<feature type="region of interest" description="Disordered" evidence="1">
    <location>
        <begin position="29"/>
        <end position="48"/>
    </location>
</feature>
<dbReference type="Gene3D" id="1.10.287.110">
    <property type="entry name" value="DnaJ domain"/>
    <property type="match status" value="1"/>
</dbReference>
<dbReference type="Proteomes" id="UP000006512">
    <property type="component" value="Unassembled WGS sequence"/>
</dbReference>
<name>F4QIW4_9CAUL</name>
<evidence type="ECO:0000313" key="4">
    <source>
        <dbReference type="Proteomes" id="UP000006512"/>
    </source>
</evidence>
<dbReference type="Pfam" id="PF00226">
    <property type="entry name" value="DnaJ"/>
    <property type="match status" value="1"/>
</dbReference>
<sequence length="230" mass="26188">MLSFQGNLHHMSEGFKYKPKFMDMRIRPPKEGEEHVRRPEDDVLHLKPGQKPCEWPECHKAATARAPKSREMMNEYYNFCVAHASEYNKNWNFFAGMSEGEARSHREAIMTGGRPTWAFRASRLSREAANISAKGTTSKGFYDPHSVFGAGAAPKRDEAAPVQRQYGKIERQAFADLDLEVGVGAEVVRVRYTELLKRCHPDNNGGDRSAEDKLQRVIKAYKVLKKMNLT</sequence>
<gene>
    <name evidence="3" type="ORF">ABI_14660</name>
</gene>